<evidence type="ECO:0000313" key="5">
    <source>
        <dbReference type="EMBL" id="KNA89589.1"/>
    </source>
</evidence>
<feature type="domain" description="Acyltransferase 3" evidence="3">
    <location>
        <begin position="22"/>
        <end position="240"/>
    </location>
</feature>
<proteinExistence type="predicted"/>
<dbReference type="PANTHER" id="PTHR23028:SF53">
    <property type="entry name" value="ACYL_TRANSF_3 DOMAIN-CONTAINING PROTEIN"/>
    <property type="match status" value="1"/>
</dbReference>
<feature type="transmembrane region" description="Helical" evidence="2">
    <location>
        <begin position="454"/>
        <end position="474"/>
    </location>
</feature>
<feature type="domain" description="SGNH" evidence="4">
    <location>
        <begin position="521"/>
        <end position="745"/>
    </location>
</feature>
<reference evidence="5 6" key="1">
    <citation type="submission" date="2015-05" db="EMBL/GenBank/DDBJ databases">
        <title>Draft genome sequence of the bacterium Gordonia jacobaea a new member of the Gordonia genus.</title>
        <authorList>
            <person name="Jimenez-Galisteo G."/>
            <person name="Dominguez A."/>
            <person name="Munoz E."/>
            <person name="Vinas M."/>
        </authorList>
    </citation>
    <scope>NUCLEOTIDE SEQUENCE [LARGE SCALE GENOMIC DNA]</scope>
    <source>
        <strain evidence="6">mv1</strain>
    </source>
</reference>
<evidence type="ECO:0000313" key="6">
    <source>
        <dbReference type="Proteomes" id="UP000037247"/>
    </source>
</evidence>
<dbReference type="EMBL" id="LDTZ01000024">
    <property type="protein sequence ID" value="KNA89589.1"/>
    <property type="molecule type" value="Genomic_DNA"/>
</dbReference>
<dbReference type="InterPro" id="IPR002656">
    <property type="entry name" value="Acyl_transf_3_dom"/>
</dbReference>
<accession>A0ABR5I7K9</accession>
<feature type="transmembrane region" description="Helical" evidence="2">
    <location>
        <begin position="359"/>
        <end position="381"/>
    </location>
</feature>
<evidence type="ECO:0000259" key="3">
    <source>
        <dbReference type="Pfam" id="PF01757"/>
    </source>
</evidence>
<keyword evidence="5" id="KW-0012">Acyltransferase</keyword>
<gene>
    <name evidence="5" type="ORF">ABW18_20350</name>
</gene>
<feature type="compositionally biased region" description="Low complexity" evidence="1">
    <location>
        <begin position="252"/>
        <end position="270"/>
    </location>
</feature>
<organism evidence="5 6">
    <name type="scientific">Gordonia jacobaea</name>
    <dbReference type="NCBI Taxonomy" id="122202"/>
    <lineage>
        <taxon>Bacteria</taxon>
        <taxon>Bacillati</taxon>
        <taxon>Actinomycetota</taxon>
        <taxon>Actinomycetes</taxon>
        <taxon>Mycobacteriales</taxon>
        <taxon>Gordoniaceae</taxon>
        <taxon>Gordonia</taxon>
    </lineage>
</organism>
<dbReference type="RefSeq" id="WP_049700867.1">
    <property type="nucleotide sequence ID" value="NZ_LDTZ01000024.1"/>
</dbReference>
<dbReference type="PANTHER" id="PTHR23028">
    <property type="entry name" value="ACETYLTRANSFERASE"/>
    <property type="match status" value="1"/>
</dbReference>
<keyword evidence="5" id="KW-0808">Transferase</keyword>
<feature type="transmembrane region" description="Helical" evidence="2">
    <location>
        <begin position="193"/>
        <end position="212"/>
    </location>
</feature>
<evidence type="ECO:0000256" key="2">
    <source>
        <dbReference type="SAM" id="Phobius"/>
    </source>
</evidence>
<feature type="transmembrane region" description="Helical" evidence="2">
    <location>
        <begin position="416"/>
        <end position="434"/>
    </location>
</feature>
<keyword evidence="2" id="KW-1133">Transmembrane helix</keyword>
<evidence type="ECO:0000259" key="4">
    <source>
        <dbReference type="Pfam" id="PF19040"/>
    </source>
</evidence>
<dbReference type="InterPro" id="IPR043968">
    <property type="entry name" value="SGNH"/>
</dbReference>
<feature type="compositionally biased region" description="Low complexity" evidence="1">
    <location>
        <begin position="289"/>
        <end position="306"/>
    </location>
</feature>
<feature type="transmembrane region" description="Helical" evidence="2">
    <location>
        <begin position="47"/>
        <end position="67"/>
    </location>
</feature>
<feature type="transmembrane region" description="Helical" evidence="2">
    <location>
        <begin position="224"/>
        <end position="242"/>
    </location>
</feature>
<feature type="transmembrane region" description="Helical" evidence="2">
    <location>
        <begin position="24"/>
        <end position="41"/>
    </location>
</feature>
<feature type="transmembrane region" description="Helical" evidence="2">
    <location>
        <begin position="88"/>
        <end position="111"/>
    </location>
</feature>
<dbReference type="Pfam" id="PF01757">
    <property type="entry name" value="Acyl_transf_3"/>
    <property type="match status" value="1"/>
</dbReference>
<dbReference type="GO" id="GO:0016746">
    <property type="term" value="F:acyltransferase activity"/>
    <property type="evidence" value="ECO:0007669"/>
    <property type="project" value="UniProtKB-KW"/>
</dbReference>
<keyword evidence="2" id="KW-0812">Transmembrane</keyword>
<comment type="caution">
    <text evidence="5">The sequence shown here is derived from an EMBL/GenBank/DDBJ whole genome shotgun (WGS) entry which is preliminary data.</text>
</comment>
<dbReference type="Pfam" id="PF19040">
    <property type="entry name" value="SGNH"/>
    <property type="match status" value="1"/>
</dbReference>
<dbReference type="InterPro" id="IPR050879">
    <property type="entry name" value="Acyltransferase_3"/>
</dbReference>
<protein>
    <submittedName>
        <fullName evidence="5">Acyltransferase</fullName>
    </submittedName>
</protein>
<evidence type="ECO:0000256" key="1">
    <source>
        <dbReference type="SAM" id="MobiDB-lite"/>
    </source>
</evidence>
<feature type="transmembrane region" description="Helical" evidence="2">
    <location>
        <begin position="317"/>
        <end position="339"/>
    </location>
</feature>
<feature type="transmembrane region" description="Helical" evidence="2">
    <location>
        <begin position="162"/>
        <end position="181"/>
    </location>
</feature>
<sequence length="759" mass="81287">MRLTDILAPATPAVPKRQFFDDIAGLRGIAVLVVVAFHSRIPFIPGGFVGVDIFFVISGFLITRLLVNEFEQTKTVSFKGFYARRCRRIIPAASLVIVVSLVAAIITMPLLKVFKQSLDLLAAAANVANWHFIAQNADYLSGAIDGSLATHFWSLSIEEQIYLGWPLIIFAAAVAVSRTALRRRLSPRVSIGVVVGVITVVSLVWCIQTTAADPAYAYMATQTRIWQFGVGALIAVASPWLATLAGRAGRGAPTAGGDAPTAGGDAPTAGRDARTAGGGVRARWSSLSRPPAAGRDAPTAGRDAATAGRACRDHPAVTLLAVVLGWAGFAGIVAACVLIDSRTPYPGTAALLPTLSAGLVIVSGQLAGTGLPLVGSLLSLAPLRFLGRVSYSWYLWHWPVLVIFEAQTGIRSWPVLVAVSVGSLAIATLSTLYFEEPIIANAELRRNASASISVGLTGLVVALSVSLTAGVLVVKAASRDTVAHASLNYDAVFGQARSTMSGPVTPNPFQAYDDRPSPTECLVPVGQQNPTRSCVFGRADGIPVALFGDSHAEQWSEALRSIGDAHGWQIHQFTKAACPAQDLTPRPRQQDPFNKQDCLDWRSSSLDAIDELHPKIIIISSLSTYVPDYPSSQEAWDRTLARLRATGARLVYIEDTPYPGFQIADCMSGALDNWHRCDFGLDGFIRIEPILDAQARGKDTDITSIGVNDLLCEGNTCFPARNKIMFYRDDSHLTNTAATVLEPALVSRLDEQRFDYTAR</sequence>
<dbReference type="Proteomes" id="UP000037247">
    <property type="component" value="Unassembled WGS sequence"/>
</dbReference>
<keyword evidence="6" id="KW-1185">Reference proteome</keyword>
<feature type="region of interest" description="Disordered" evidence="1">
    <location>
        <begin position="252"/>
        <end position="306"/>
    </location>
</feature>
<keyword evidence="2" id="KW-0472">Membrane</keyword>
<name>A0ABR5I7K9_9ACTN</name>